<evidence type="ECO:0000256" key="6">
    <source>
        <dbReference type="SAM" id="Phobius"/>
    </source>
</evidence>
<feature type="transmembrane region" description="Helical" evidence="6">
    <location>
        <begin position="443"/>
        <end position="462"/>
    </location>
</feature>
<dbReference type="NCBIfam" id="TIGR00361">
    <property type="entry name" value="ComEC_Rec2"/>
    <property type="match status" value="1"/>
</dbReference>
<sequence>MSGSLVAFACGVILLYTFPVVPPLKWLIVALLSVLYGAFALRSRRVRAVPLILAWLLAGVLWSSWHASERLQHVFPTELEGVVVEVSGYLCEIPTKGSFNSLRFSFCVTRWHLPETFTGKAVLFPGKLRLAWYGRDGQSLPGHRLRLKVSLKQPHGAINPAGFRYETWLYRKGFRATGTIREVDYDDSVPCNLHCGYMAWRQQLADGVNAAMSGARHYPLVSSLLIGYRGEMTPDQWDVLKATGTIHLVAISGLHIGLIALGAGVVVRKLLLWLPGSFPSPRHGRYLVYVSVALASIAYSLAAGFTVPTRRALVMVLVAGWVVVHGRQVSPWQGLLLALFLVLLADPFSPLDQGFWLSFGAVTVLVLVFSRRLSSPGWVGALLLAQVAVFAGLWPVLAALGQGQPVSGLLANVFAIPWVSVVVMPALMVGAALIWLLPQSQGWVLDCFDLVLGVLWSVLEWLSCLDLPNGNPGVAATLGVAVVATLALIVPSLRIRLMVTLVMLPWLLVSLLVEQDDNLWVDTPEVWVWDVGQGLSLLVRHQDQVLLYDTGPSIPDVFSAVESVLIPNLSDLGVGLINTLVISHGDSDHAGGLPLLFATLPVSELIVGEPGRTVERLGEGGPVPELCRPGLVRHIGQLTVGFWRNPGATTATDSNDTSCVVTVTSPDGFIQIVLPGDISKQVESRMPDQPLFSDWASPGTYRVVLAPHHGSKTSSSRSWVEWLDPDLVIYSAGYRHRFGHPHPSVVERYVRVGSMQLNSAYSGAIRLVMGKKGLGVEEQRQSAPFWIRRPVTDWWAL</sequence>
<dbReference type="InterPro" id="IPR004477">
    <property type="entry name" value="ComEC_N"/>
</dbReference>
<dbReference type="GO" id="GO:0030420">
    <property type="term" value="P:establishment of competence for transformation"/>
    <property type="evidence" value="ECO:0007669"/>
    <property type="project" value="InterPro"/>
</dbReference>
<dbReference type="Pfam" id="PF00753">
    <property type="entry name" value="Lactamase_B"/>
    <property type="match status" value="1"/>
</dbReference>
<feature type="transmembrane region" description="Helical" evidence="6">
    <location>
        <begin position="331"/>
        <end position="348"/>
    </location>
</feature>
<evidence type="ECO:0000256" key="3">
    <source>
        <dbReference type="ARBA" id="ARBA00022692"/>
    </source>
</evidence>
<evidence type="ECO:0000256" key="4">
    <source>
        <dbReference type="ARBA" id="ARBA00022989"/>
    </source>
</evidence>
<dbReference type="CDD" id="cd07731">
    <property type="entry name" value="ComA-like_MBL-fold"/>
    <property type="match status" value="1"/>
</dbReference>
<feature type="transmembrane region" description="Helical" evidence="6">
    <location>
        <begin position="474"/>
        <end position="490"/>
    </location>
</feature>
<dbReference type="Gene3D" id="3.60.15.10">
    <property type="entry name" value="Ribonuclease Z/Hydroxyacylglutathione hydrolase-like"/>
    <property type="match status" value="1"/>
</dbReference>
<keyword evidence="9" id="KW-1185">Reference proteome</keyword>
<evidence type="ECO:0000256" key="1">
    <source>
        <dbReference type="ARBA" id="ARBA00004651"/>
    </source>
</evidence>
<dbReference type="Proteomes" id="UP000016540">
    <property type="component" value="Unassembled WGS sequence"/>
</dbReference>
<feature type="transmembrane region" description="Helical" evidence="6">
    <location>
        <begin position="286"/>
        <end position="302"/>
    </location>
</feature>
<dbReference type="OrthoDB" id="9761531at2"/>
<feature type="transmembrane region" description="Helical" evidence="6">
    <location>
        <begin position="24"/>
        <end position="41"/>
    </location>
</feature>
<feature type="transmembrane region" description="Helical" evidence="6">
    <location>
        <begin position="248"/>
        <end position="274"/>
    </location>
</feature>
<dbReference type="NCBIfam" id="TIGR00360">
    <property type="entry name" value="ComEC_N-term"/>
    <property type="match status" value="1"/>
</dbReference>
<evidence type="ECO:0000313" key="9">
    <source>
        <dbReference type="Proteomes" id="UP000016540"/>
    </source>
</evidence>
<dbReference type="PANTHER" id="PTHR30619">
    <property type="entry name" value="DNA INTERNALIZATION/COMPETENCE PROTEIN COMEC/REC2"/>
    <property type="match status" value="1"/>
</dbReference>
<dbReference type="eggNOG" id="COG0658">
    <property type="taxonomic scope" value="Bacteria"/>
</dbReference>
<reference evidence="8 9" key="1">
    <citation type="journal article" date="2013" name="Genome Announc.">
        <title>Draft Genome Sequence of the Moderately Halophilic Bacterium Marinobacter lipolyticus Strain SM19.</title>
        <authorList>
            <person name="Papke R.T."/>
            <person name="de la Haba R.R."/>
            <person name="Infante-Dominguez C."/>
            <person name="Perez D."/>
            <person name="Sanchez-Porro C."/>
            <person name="Lapierre P."/>
            <person name="Ventosa A."/>
        </authorList>
    </citation>
    <scope>NUCLEOTIDE SEQUENCE [LARGE SCALE GENOMIC DNA]</scope>
    <source>
        <strain evidence="8 9">SM19</strain>
    </source>
</reference>
<keyword evidence="5 6" id="KW-0472">Membrane</keyword>
<evidence type="ECO:0000256" key="2">
    <source>
        <dbReference type="ARBA" id="ARBA00022475"/>
    </source>
</evidence>
<dbReference type="InterPro" id="IPR052159">
    <property type="entry name" value="Competence_DNA_uptake"/>
</dbReference>
<dbReference type="HOGENOM" id="CLU_010363_3_0_6"/>
<feature type="transmembrane region" description="Helical" evidence="6">
    <location>
        <begin position="354"/>
        <end position="370"/>
    </location>
</feature>
<accession>R8B2K2</accession>
<name>R8B2K2_9GAMM</name>
<dbReference type="SUPFAM" id="SSF56281">
    <property type="entry name" value="Metallo-hydrolase/oxidoreductase"/>
    <property type="match status" value="1"/>
</dbReference>
<evidence type="ECO:0000259" key="7">
    <source>
        <dbReference type="SMART" id="SM00849"/>
    </source>
</evidence>
<feature type="transmembrane region" description="Helical" evidence="6">
    <location>
        <begin position="377"/>
        <end position="397"/>
    </location>
</feature>
<dbReference type="InterPro" id="IPR025405">
    <property type="entry name" value="DUF4131"/>
</dbReference>
<feature type="domain" description="Metallo-beta-lactamase" evidence="7">
    <location>
        <begin position="533"/>
        <end position="709"/>
    </location>
</feature>
<dbReference type="InterPro" id="IPR036866">
    <property type="entry name" value="RibonucZ/Hydroxyglut_hydro"/>
</dbReference>
<dbReference type="EMBL" id="ASAD01000010">
    <property type="protein sequence ID" value="EON92823.1"/>
    <property type="molecule type" value="Genomic_DNA"/>
</dbReference>
<evidence type="ECO:0000313" key="8">
    <source>
        <dbReference type="EMBL" id="EON92823.1"/>
    </source>
</evidence>
<dbReference type="SMART" id="SM00849">
    <property type="entry name" value="Lactamase_B"/>
    <property type="match status" value="1"/>
</dbReference>
<comment type="caution">
    <text evidence="8">The sequence shown here is derived from an EMBL/GenBank/DDBJ whole genome shotgun (WGS) entry which is preliminary data.</text>
</comment>
<dbReference type="InterPro" id="IPR001279">
    <property type="entry name" value="Metallo-B-lactamas"/>
</dbReference>
<gene>
    <name evidence="8" type="ORF">MARLIPOL_08719</name>
</gene>
<feature type="transmembrane region" description="Helical" evidence="6">
    <location>
        <begin position="409"/>
        <end position="436"/>
    </location>
</feature>
<evidence type="ECO:0000256" key="5">
    <source>
        <dbReference type="ARBA" id="ARBA00023136"/>
    </source>
</evidence>
<comment type="subcellular location">
    <subcellularLocation>
        <location evidence="1">Cell membrane</location>
        <topology evidence="1">Multi-pass membrane protein</topology>
    </subcellularLocation>
</comment>
<dbReference type="InterPro" id="IPR004797">
    <property type="entry name" value="Competence_ComEC/Rec2"/>
</dbReference>
<organism evidence="8 9">
    <name type="scientific">Marinobacter lipolyticus SM19</name>
    <dbReference type="NCBI Taxonomy" id="1318628"/>
    <lineage>
        <taxon>Bacteria</taxon>
        <taxon>Pseudomonadati</taxon>
        <taxon>Pseudomonadota</taxon>
        <taxon>Gammaproteobacteria</taxon>
        <taxon>Pseudomonadales</taxon>
        <taxon>Marinobacteraceae</taxon>
        <taxon>Marinobacter</taxon>
    </lineage>
</organism>
<dbReference type="RefSeq" id="WP_012137746.1">
    <property type="nucleotide sequence ID" value="NZ_KE007317.1"/>
</dbReference>
<dbReference type="eggNOG" id="COG2333">
    <property type="taxonomic scope" value="Bacteria"/>
</dbReference>
<proteinExistence type="predicted"/>
<keyword evidence="3 6" id="KW-0812">Transmembrane</keyword>
<dbReference type="STRING" id="1318628.MARLIPOL_08719"/>
<keyword evidence="2" id="KW-1003">Cell membrane</keyword>
<dbReference type="AlphaFoldDB" id="R8B2K2"/>
<dbReference type="Pfam" id="PF03772">
    <property type="entry name" value="Competence"/>
    <property type="match status" value="1"/>
</dbReference>
<dbReference type="PATRIC" id="fig|1318628.3.peg.1746"/>
<dbReference type="PANTHER" id="PTHR30619:SF1">
    <property type="entry name" value="RECOMBINATION PROTEIN 2"/>
    <property type="match status" value="1"/>
</dbReference>
<dbReference type="GO" id="GO:0005886">
    <property type="term" value="C:plasma membrane"/>
    <property type="evidence" value="ECO:0007669"/>
    <property type="project" value="UniProtKB-SubCell"/>
</dbReference>
<protein>
    <submittedName>
        <fullName evidence="8">Recombination protein 2</fullName>
    </submittedName>
</protein>
<dbReference type="InterPro" id="IPR035681">
    <property type="entry name" value="ComA-like_MBL"/>
</dbReference>
<dbReference type="Pfam" id="PF13567">
    <property type="entry name" value="DUF4131"/>
    <property type="match status" value="1"/>
</dbReference>
<keyword evidence="4 6" id="KW-1133">Transmembrane helix</keyword>